<evidence type="ECO:0000313" key="7">
    <source>
        <dbReference type="Proteomes" id="UP000818603"/>
    </source>
</evidence>
<feature type="modified residue" description="4-aspartylphosphate" evidence="2">
    <location>
        <position position="57"/>
    </location>
</feature>
<dbReference type="AlphaFoldDB" id="A0A8J3A368"/>
<evidence type="ECO:0000256" key="1">
    <source>
        <dbReference type="ARBA" id="ARBA00022553"/>
    </source>
</evidence>
<dbReference type="CDD" id="cd00156">
    <property type="entry name" value="REC"/>
    <property type="match status" value="1"/>
</dbReference>
<reference evidence="5 7" key="2">
    <citation type="submission" date="2020-02" db="EMBL/GenBank/DDBJ databases">
        <title>Genome sequence of Parvularcula flava strain NH6-79.</title>
        <authorList>
            <person name="Abdul Karim M.H."/>
            <person name="Lam M.Q."/>
            <person name="Chen S.J."/>
            <person name="Yahya A."/>
            <person name="Shahir S."/>
            <person name="Shamsir M.S."/>
            <person name="Chong C.S."/>
        </authorList>
    </citation>
    <scope>NUCLEOTIDE SEQUENCE [LARGE SCALE GENOMIC DNA]</scope>
    <source>
        <strain evidence="5 7">NH6-79</strain>
    </source>
</reference>
<dbReference type="EMBL" id="VCJR02000001">
    <property type="protein sequence ID" value="NHK27465.1"/>
    <property type="molecule type" value="Genomic_DNA"/>
</dbReference>
<keyword evidence="7" id="KW-1185">Reference proteome</keyword>
<dbReference type="InterPro" id="IPR001789">
    <property type="entry name" value="Sig_transdc_resp-reg_receiver"/>
</dbReference>
<accession>A0A8J3A368</accession>
<reference evidence="4" key="1">
    <citation type="journal article" date="2014" name="Int. J. Syst. Evol. Microbiol.">
        <title>Complete genome sequence of Corynebacterium casei LMG S-19264T (=DSM 44701T), isolated from a smear-ripened cheese.</title>
        <authorList>
            <consortium name="US DOE Joint Genome Institute (JGI-PGF)"/>
            <person name="Walter F."/>
            <person name="Albersmeier A."/>
            <person name="Kalinowski J."/>
            <person name="Ruckert C."/>
        </authorList>
    </citation>
    <scope>NUCLEOTIDE SEQUENCE</scope>
    <source>
        <strain evidence="4">CGMCC 1.14984</strain>
    </source>
</reference>
<dbReference type="PROSITE" id="PS50110">
    <property type="entry name" value="RESPONSE_REGULATORY"/>
    <property type="match status" value="1"/>
</dbReference>
<evidence type="ECO:0000313" key="4">
    <source>
        <dbReference type="EMBL" id="GGH95520.1"/>
    </source>
</evidence>
<proteinExistence type="predicted"/>
<dbReference type="EMBL" id="BMGZ01000001">
    <property type="protein sequence ID" value="GGH95520.1"/>
    <property type="molecule type" value="Genomic_DNA"/>
</dbReference>
<evidence type="ECO:0000313" key="6">
    <source>
        <dbReference type="Proteomes" id="UP000621856"/>
    </source>
</evidence>
<organism evidence="4 6">
    <name type="scientific">Aquisalinus luteolus</name>
    <dbReference type="NCBI Taxonomy" id="1566827"/>
    <lineage>
        <taxon>Bacteria</taxon>
        <taxon>Pseudomonadati</taxon>
        <taxon>Pseudomonadota</taxon>
        <taxon>Alphaproteobacteria</taxon>
        <taxon>Parvularculales</taxon>
        <taxon>Parvularculaceae</taxon>
        <taxon>Aquisalinus</taxon>
    </lineage>
</organism>
<comment type="caution">
    <text evidence="4">The sequence shown here is derived from an EMBL/GenBank/DDBJ whole genome shotgun (WGS) entry which is preliminary data.</text>
</comment>
<name>A0A8J3A368_9PROT</name>
<evidence type="ECO:0000259" key="3">
    <source>
        <dbReference type="PROSITE" id="PS50110"/>
    </source>
</evidence>
<dbReference type="SMART" id="SM00448">
    <property type="entry name" value="REC"/>
    <property type="match status" value="1"/>
</dbReference>
<evidence type="ECO:0000313" key="5">
    <source>
        <dbReference type="EMBL" id="NHK27465.1"/>
    </source>
</evidence>
<dbReference type="SUPFAM" id="SSF52172">
    <property type="entry name" value="CheY-like"/>
    <property type="match status" value="1"/>
</dbReference>
<dbReference type="Proteomes" id="UP000818603">
    <property type="component" value="Unassembled WGS sequence"/>
</dbReference>
<sequence length="138" mass="15224">MGEFRVKTCLIVEDSETVRHILTQLVEAAGYHTLQAGNAAEALDVMIAAQPEIVFLDWDLPGLDALDFLRGAAEADIADAPHIVLCAMENDAQQFALAKAAGARFHMIKPYDKRDVRGVLGLIDQQEKLDMEEMRLMA</sequence>
<dbReference type="PANTHER" id="PTHR44591">
    <property type="entry name" value="STRESS RESPONSE REGULATOR PROTEIN 1"/>
    <property type="match status" value="1"/>
</dbReference>
<dbReference type="Proteomes" id="UP000621856">
    <property type="component" value="Unassembled WGS sequence"/>
</dbReference>
<dbReference type="InterPro" id="IPR011006">
    <property type="entry name" value="CheY-like_superfamily"/>
</dbReference>
<reference evidence="4" key="3">
    <citation type="submission" date="2020-09" db="EMBL/GenBank/DDBJ databases">
        <authorList>
            <person name="Sun Q."/>
            <person name="Zhou Y."/>
        </authorList>
    </citation>
    <scope>NUCLEOTIDE SEQUENCE</scope>
    <source>
        <strain evidence="4">CGMCC 1.14984</strain>
    </source>
</reference>
<protein>
    <submittedName>
        <fullName evidence="4">Response regulator</fullName>
    </submittedName>
</protein>
<gene>
    <name evidence="5" type="ORF">FF098_006070</name>
    <name evidence="4" type="ORF">GCM10011355_12260</name>
</gene>
<dbReference type="GO" id="GO:0000160">
    <property type="term" value="P:phosphorelay signal transduction system"/>
    <property type="evidence" value="ECO:0007669"/>
    <property type="project" value="InterPro"/>
</dbReference>
<keyword evidence="1 2" id="KW-0597">Phosphoprotein</keyword>
<dbReference type="Pfam" id="PF00072">
    <property type="entry name" value="Response_reg"/>
    <property type="match status" value="1"/>
</dbReference>
<feature type="domain" description="Response regulatory" evidence="3">
    <location>
        <begin position="8"/>
        <end position="124"/>
    </location>
</feature>
<dbReference type="Gene3D" id="3.40.50.2300">
    <property type="match status" value="1"/>
</dbReference>
<dbReference type="PANTHER" id="PTHR44591:SF3">
    <property type="entry name" value="RESPONSE REGULATORY DOMAIN-CONTAINING PROTEIN"/>
    <property type="match status" value="1"/>
</dbReference>
<dbReference type="InterPro" id="IPR050595">
    <property type="entry name" value="Bact_response_regulator"/>
</dbReference>
<evidence type="ECO:0000256" key="2">
    <source>
        <dbReference type="PROSITE-ProRule" id="PRU00169"/>
    </source>
</evidence>